<dbReference type="AlphaFoldDB" id="B6SMP4"/>
<proteinExistence type="evidence at transcript level"/>
<organism evidence="1">
    <name type="scientific">Zea mays</name>
    <name type="common">Maize</name>
    <dbReference type="NCBI Taxonomy" id="4577"/>
    <lineage>
        <taxon>Eukaryota</taxon>
        <taxon>Viridiplantae</taxon>
        <taxon>Streptophyta</taxon>
        <taxon>Embryophyta</taxon>
        <taxon>Tracheophyta</taxon>
        <taxon>Spermatophyta</taxon>
        <taxon>Magnoliopsida</taxon>
        <taxon>Liliopsida</taxon>
        <taxon>Poales</taxon>
        <taxon>Poaceae</taxon>
        <taxon>PACMAD clade</taxon>
        <taxon>Panicoideae</taxon>
        <taxon>Andropogonodae</taxon>
        <taxon>Andropogoneae</taxon>
        <taxon>Tripsacinae</taxon>
        <taxon>Zea</taxon>
    </lineage>
</organism>
<protein>
    <submittedName>
        <fullName evidence="1">Uncharacterized protein</fullName>
    </submittedName>
</protein>
<reference evidence="1" key="1">
    <citation type="journal article" date="2009" name="Plant Mol. Biol.">
        <title>Insights into corn genes derived from large-scale cDNA sequencing.</title>
        <authorList>
            <person name="Alexandrov N.N."/>
            <person name="Brover V.V."/>
            <person name="Freidin S."/>
            <person name="Troukhan M.E."/>
            <person name="Tatarinova T.V."/>
            <person name="Zhang H."/>
            <person name="Swaller T.J."/>
            <person name="Lu Y.P."/>
            <person name="Bouck J."/>
            <person name="Flavell R.B."/>
            <person name="Feldmann K.A."/>
        </authorList>
    </citation>
    <scope>NUCLEOTIDE SEQUENCE</scope>
</reference>
<sequence length="61" mass="6999">MPLRIAAAVKLIIWRRFVFSKHAYVMSQKFSCFDGWPARGAVSIHHTIVQRTFSCFDGCIP</sequence>
<name>B6SMP4_MAIZE</name>
<evidence type="ECO:0000313" key="1">
    <source>
        <dbReference type="EMBL" id="ACG26127.1"/>
    </source>
</evidence>
<dbReference type="EMBL" id="EU954009">
    <property type="protein sequence ID" value="ACG26127.1"/>
    <property type="molecule type" value="mRNA"/>
</dbReference>
<accession>B6SMP4</accession>